<feature type="region of interest" description="Disordered" evidence="6">
    <location>
        <begin position="437"/>
        <end position="481"/>
    </location>
</feature>
<dbReference type="Pfam" id="PF13855">
    <property type="entry name" value="LRR_8"/>
    <property type="match status" value="1"/>
</dbReference>
<dbReference type="InterPro" id="IPR013098">
    <property type="entry name" value="Ig_I-set"/>
</dbReference>
<keyword evidence="1" id="KW-0433">Leucine-rich repeat</keyword>
<dbReference type="SMART" id="SM00409">
    <property type="entry name" value="IG"/>
    <property type="match status" value="1"/>
</dbReference>
<dbReference type="SMART" id="SM00369">
    <property type="entry name" value="LRR_TYP"/>
    <property type="match status" value="6"/>
</dbReference>
<dbReference type="GeneID" id="106468609"/>
<evidence type="ECO:0000256" key="6">
    <source>
        <dbReference type="SAM" id="MobiDB-lite"/>
    </source>
</evidence>
<evidence type="ECO:0000313" key="11">
    <source>
        <dbReference type="RefSeq" id="XP_013784494.1"/>
    </source>
</evidence>
<evidence type="ECO:0000256" key="5">
    <source>
        <dbReference type="ARBA" id="ARBA00023180"/>
    </source>
</evidence>
<accession>A0ABM1BLM5</accession>
<dbReference type="InterPro" id="IPR007110">
    <property type="entry name" value="Ig-like_dom"/>
</dbReference>
<feature type="region of interest" description="Disordered" evidence="6">
    <location>
        <begin position="607"/>
        <end position="631"/>
    </location>
</feature>
<dbReference type="InterPro" id="IPR001611">
    <property type="entry name" value="Leu-rich_rpt"/>
</dbReference>
<dbReference type="Proteomes" id="UP000694941">
    <property type="component" value="Unplaced"/>
</dbReference>
<keyword evidence="2 8" id="KW-0732">Signal</keyword>
<dbReference type="SMART" id="SM00408">
    <property type="entry name" value="IGc2"/>
    <property type="match status" value="1"/>
</dbReference>
<dbReference type="InterPro" id="IPR000483">
    <property type="entry name" value="Cys-rich_flank_reg_C"/>
</dbReference>
<feature type="compositionally biased region" description="Acidic residues" evidence="6">
    <location>
        <begin position="616"/>
        <end position="631"/>
    </location>
</feature>
<feature type="signal peptide" evidence="8">
    <location>
        <begin position="1"/>
        <end position="25"/>
    </location>
</feature>
<dbReference type="PANTHER" id="PTHR24366:SF140">
    <property type="entry name" value="IP22191P"/>
    <property type="match status" value="1"/>
</dbReference>
<keyword evidence="5" id="KW-0325">Glycoprotein</keyword>
<dbReference type="InterPro" id="IPR036179">
    <property type="entry name" value="Ig-like_dom_sf"/>
</dbReference>
<evidence type="ECO:0000256" key="7">
    <source>
        <dbReference type="SAM" id="Phobius"/>
    </source>
</evidence>
<feature type="chain" id="PRO_5045116535" evidence="8">
    <location>
        <begin position="26"/>
        <end position="631"/>
    </location>
</feature>
<feature type="domain" description="Ig-like" evidence="9">
    <location>
        <begin position="267"/>
        <end position="367"/>
    </location>
</feature>
<keyword evidence="10" id="KW-1185">Reference proteome</keyword>
<sequence>MTPTISWSLFLVVLSVFLYPHPYHCITECVEGCMCKWKNGKQTAECADSQLTSIPAGLNTGTQVLDLSGNLLQTLSSKVFQSVGLVNLQKVFLARCGLSEIANDAFYHVSNLIELDLSENFLNWVPFDALRDCSLLRRLQLTNNPIQLIQNNTFSGLIHLTSLEMSNCRIYTVEPNAFSGLKNLEYLRLDGNKLSFLSGKVVKDLPNLHTLDLYNNPWVCDCRISKLRKWMVSQNVAISTPPRCEQPPRVQGLTWDIMSIDDFACPPNVIGVDTKISIMEGRNATLRCKIRAVPTATINWLWQGRIITNLSLMSFGQQMYLIQEEGKDFKESILTIINVMVKDSGRYICAASNHAGNVTVNVSVEVSPRINIDTSLSGGEIAGIVIGLFLVISLLFVVVCFLALYRRRNPSDERKSIGVNLYKNFDSVKQNHVELTALNNEGPEDEKPVQSKQKRGNSGYFSDATTSMPSQVDHDDASSSSTVLIKPDTIMTTVGGHPSDVHLCSPVSAQEPRDSDVWRYALREEGDGSSFSANETDETDQCENVLSPSKQDSALNPFNEDNFQTHNDRTLPKDCTGGGECHQNIGPPPHGSFAHYLLKPNHFHLDLSSEARDSPDEGLGDEREYETDILE</sequence>
<dbReference type="InterPro" id="IPR003598">
    <property type="entry name" value="Ig_sub2"/>
</dbReference>
<organism evidence="10 11">
    <name type="scientific">Limulus polyphemus</name>
    <name type="common">Atlantic horseshoe crab</name>
    <dbReference type="NCBI Taxonomy" id="6850"/>
    <lineage>
        <taxon>Eukaryota</taxon>
        <taxon>Metazoa</taxon>
        <taxon>Ecdysozoa</taxon>
        <taxon>Arthropoda</taxon>
        <taxon>Chelicerata</taxon>
        <taxon>Merostomata</taxon>
        <taxon>Xiphosura</taxon>
        <taxon>Limulidae</taxon>
        <taxon>Limulus</taxon>
    </lineage>
</organism>
<dbReference type="SUPFAM" id="SSF48726">
    <property type="entry name" value="Immunoglobulin"/>
    <property type="match status" value="1"/>
</dbReference>
<evidence type="ECO:0000256" key="3">
    <source>
        <dbReference type="ARBA" id="ARBA00022737"/>
    </source>
</evidence>
<keyword evidence="7" id="KW-0812">Transmembrane</keyword>
<keyword evidence="4" id="KW-1015">Disulfide bond</keyword>
<keyword evidence="3" id="KW-0677">Repeat</keyword>
<evidence type="ECO:0000256" key="2">
    <source>
        <dbReference type="ARBA" id="ARBA00022729"/>
    </source>
</evidence>
<keyword evidence="7" id="KW-1133">Transmembrane helix</keyword>
<evidence type="ECO:0000313" key="10">
    <source>
        <dbReference type="Proteomes" id="UP000694941"/>
    </source>
</evidence>
<keyword evidence="7" id="KW-0472">Membrane</keyword>
<dbReference type="InterPro" id="IPR003591">
    <property type="entry name" value="Leu-rich_rpt_typical-subtyp"/>
</dbReference>
<dbReference type="SUPFAM" id="SSF52058">
    <property type="entry name" value="L domain-like"/>
    <property type="match status" value="1"/>
</dbReference>
<evidence type="ECO:0000256" key="8">
    <source>
        <dbReference type="SAM" id="SignalP"/>
    </source>
</evidence>
<dbReference type="PANTHER" id="PTHR24366">
    <property type="entry name" value="IG(IMMUNOGLOBULIN) AND LRR(LEUCINE RICH REPEAT) DOMAINS"/>
    <property type="match status" value="1"/>
</dbReference>
<evidence type="ECO:0000256" key="4">
    <source>
        <dbReference type="ARBA" id="ARBA00023157"/>
    </source>
</evidence>
<proteinExistence type="predicted"/>
<feature type="transmembrane region" description="Helical" evidence="7">
    <location>
        <begin position="381"/>
        <end position="405"/>
    </location>
</feature>
<dbReference type="SMART" id="SM00082">
    <property type="entry name" value="LRRCT"/>
    <property type="match status" value="1"/>
</dbReference>
<name>A0ABM1BLM5_LIMPO</name>
<dbReference type="InterPro" id="IPR032675">
    <property type="entry name" value="LRR_dom_sf"/>
</dbReference>
<dbReference type="InterPro" id="IPR003599">
    <property type="entry name" value="Ig_sub"/>
</dbReference>
<evidence type="ECO:0000256" key="1">
    <source>
        <dbReference type="ARBA" id="ARBA00022614"/>
    </source>
</evidence>
<dbReference type="Pfam" id="PF07679">
    <property type="entry name" value="I-set"/>
    <property type="match status" value="1"/>
</dbReference>
<evidence type="ECO:0000259" key="9">
    <source>
        <dbReference type="PROSITE" id="PS50835"/>
    </source>
</evidence>
<reference evidence="11" key="1">
    <citation type="submission" date="2025-08" db="UniProtKB">
        <authorList>
            <consortium name="RefSeq"/>
        </authorList>
    </citation>
    <scope>IDENTIFICATION</scope>
    <source>
        <tissue evidence="11">Muscle</tissue>
    </source>
</reference>
<dbReference type="Gene3D" id="3.80.10.10">
    <property type="entry name" value="Ribonuclease Inhibitor"/>
    <property type="match status" value="2"/>
</dbReference>
<dbReference type="RefSeq" id="XP_013784494.1">
    <property type="nucleotide sequence ID" value="XM_013929040.2"/>
</dbReference>
<feature type="compositionally biased region" description="Polar residues" evidence="6">
    <location>
        <begin position="459"/>
        <end position="470"/>
    </location>
</feature>
<protein>
    <submittedName>
        <fullName evidence="11">Leucine-rich repeat and immunoglobulin-like domain containing-NOGO receptor-interacting protein 4</fullName>
    </submittedName>
</protein>
<dbReference type="Gene3D" id="2.60.40.10">
    <property type="entry name" value="Immunoglobulins"/>
    <property type="match status" value="1"/>
</dbReference>
<dbReference type="InterPro" id="IPR013783">
    <property type="entry name" value="Ig-like_fold"/>
</dbReference>
<dbReference type="PROSITE" id="PS50835">
    <property type="entry name" value="IG_LIKE"/>
    <property type="match status" value="1"/>
</dbReference>
<gene>
    <name evidence="11" type="primary">LOC106468609</name>
</gene>